<sequence>MIATFALQLDEKRHVYDAKHKTFHITMEDLLGVKRGINSIPDYPIDVTNPKTGVTVRFGLSSTFENGRRLYGANFAHDIHSGAERYLLILWQDKAQYLQEVEACKQIEAQYANI</sequence>
<accession>A0A6J5MAY0</accession>
<evidence type="ECO:0000313" key="1">
    <source>
        <dbReference type="EMBL" id="CAB4143321.1"/>
    </source>
</evidence>
<proteinExistence type="predicted"/>
<organism evidence="1">
    <name type="scientific">uncultured Caudovirales phage</name>
    <dbReference type="NCBI Taxonomy" id="2100421"/>
    <lineage>
        <taxon>Viruses</taxon>
        <taxon>Duplodnaviria</taxon>
        <taxon>Heunggongvirae</taxon>
        <taxon>Uroviricota</taxon>
        <taxon>Caudoviricetes</taxon>
        <taxon>Peduoviridae</taxon>
        <taxon>Maltschvirus</taxon>
        <taxon>Maltschvirus maltsch</taxon>
    </lineage>
</organism>
<dbReference type="EMBL" id="LR796421">
    <property type="protein sequence ID" value="CAB4143321.1"/>
    <property type="molecule type" value="Genomic_DNA"/>
</dbReference>
<name>A0A6J5MAY0_9CAUD</name>
<protein>
    <submittedName>
        <fullName evidence="1">Uncharacterized protein</fullName>
    </submittedName>
</protein>
<gene>
    <name evidence="1" type="ORF">UFOVP450_110</name>
</gene>
<reference evidence="1" key="1">
    <citation type="submission" date="2020-04" db="EMBL/GenBank/DDBJ databases">
        <authorList>
            <person name="Chiriac C."/>
            <person name="Salcher M."/>
            <person name="Ghai R."/>
            <person name="Kavagutti S V."/>
        </authorList>
    </citation>
    <scope>NUCLEOTIDE SEQUENCE</scope>
</reference>